<sequence>MNQLLISLTTTFLILGNFLYSQKATLQPSVKCHIYLTFDDGPLNGSENINDIVLKEKIKISVFMVGEHVIKDKQMDTYAKYYDENPYIDEYNHSFTHANNHYEAFYNNVGKSVKDIVYNQSVLKLPYKIVRLPGRNIWRLDGRSKNDVTNGIQTADQLAALGYKVVGWDVEWQHRPADGTPVQTVNEMYTSVQKFCSSDKTFTKNNVVILLHDEMFQKSWEESELKGLIDLLRANPGFSFEQMRFYPQ</sequence>
<dbReference type="InterPro" id="IPR002509">
    <property type="entry name" value="NODB_dom"/>
</dbReference>
<dbReference type="GO" id="GO:0005975">
    <property type="term" value="P:carbohydrate metabolic process"/>
    <property type="evidence" value="ECO:0007669"/>
    <property type="project" value="InterPro"/>
</dbReference>
<dbReference type="AlphaFoldDB" id="A0A3G6TBW8"/>
<dbReference type="GeneID" id="99065698"/>
<dbReference type="KEGG" id="cben:EG339_12875"/>
<dbReference type="PANTHER" id="PTHR10587">
    <property type="entry name" value="GLYCOSYL TRANSFERASE-RELATED"/>
    <property type="match status" value="1"/>
</dbReference>
<evidence type="ECO:0000313" key="3">
    <source>
        <dbReference type="Proteomes" id="UP000271193"/>
    </source>
</evidence>
<protein>
    <recommendedName>
        <fullName evidence="1">NodB homology domain-containing protein</fullName>
    </recommendedName>
</protein>
<dbReference type="Pfam" id="PF01522">
    <property type="entry name" value="Polysacc_deac_1"/>
    <property type="match status" value="1"/>
</dbReference>
<reference evidence="3" key="1">
    <citation type="submission" date="2018-11" db="EMBL/GenBank/DDBJ databases">
        <title>Proposal to divide the Flavobacteriaceae and reorganize its genera based on Amino Acid Identity values calculated from whole genome sequences.</title>
        <authorList>
            <person name="Nicholson A.C."/>
            <person name="Gulvik C.A."/>
            <person name="Whitney A.M."/>
            <person name="Humrighouse B.W."/>
            <person name="Bell M."/>
            <person name="Holmes B."/>
            <person name="Steigerwalt A.G."/>
            <person name="Villarma A."/>
            <person name="Sheth M."/>
            <person name="Batra D."/>
            <person name="Pryor J."/>
            <person name="Bernardet J.-F."/>
            <person name="Hugo C."/>
            <person name="Kampfer P."/>
            <person name="Newman J."/>
            <person name="McQuiston J.R."/>
        </authorList>
    </citation>
    <scope>NUCLEOTIDE SEQUENCE [LARGE SCALE GENOMIC DNA]</scope>
    <source>
        <strain evidence="3">G0229</strain>
    </source>
</reference>
<evidence type="ECO:0000259" key="1">
    <source>
        <dbReference type="Pfam" id="PF01522"/>
    </source>
</evidence>
<evidence type="ECO:0000313" key="2">
    <source>
        <dbReference type="EMBL" id="AZB25407.1"/>
    </source>
</evidence>
<gene>
    <name evidence="2" type="ORF">EG339_12875</name>
</gene>
<dbReference type="PANTHER" id="PTHR10587:SF125">
    <property type="entry name" value="POLYSACCHARIDE DEACETYLASE YHEN-RELATED"/>
    <property type="match status" value="1"/>
</dbReference>
<dbReference type="EMBL" id="CP033932">
    <property type="protein sequence ID" value="AZB25407.1"/>
    <property type="molecule type" value="Genomic_DNA"/>
</dbReference>
<dbReference type="InterPro" id="IPR011330">
    <property type="entry name" value="Glyco_hydro/deAcase_b/a-brl"/>
</dbReference>
<proteinExistence type="predicted"/>
<keyword evidence="3" id="KW-1185">Reference proteome</keyword>
<dbReference type="InterPro" id="IPR050248">
    <property type="entry name" value="Polysacc_deacetylase_ArnD"/>
</dbReference>
<name>A0A3G6TBW8_9FLAO</name>
<dbReference type="SUPFAM" id="SSF88713">
    <property type="entry name" value="Glycoside hydrolase/deacetylase"/>
    <property type="match status" value="1"/>
</dbReference>
<feature type="domain" description="NodB homology" evidence="1">
    <location>
        <begin position="32"/>
        <end position="104"/>
    </location>
</feature>
<dbReference type="RefSeq" id="WP_123870373.1">
    <property type="nucleotide sequence ID" value="NZ_CP033932.1"/>
</dbReference>
<dbReference type="Gene3D" id="3.20.20.370">
    <property type="entry name" value="Glycoside hydrolase/deacetylase"/>
    <property type="match status" value="1"/>
</dbReference>
<organism evidence="2 3">
    <name type="scientific">Chryseobacterium bernardetii</name>
    <dbReference type="NCBI Taxonomy" id="1241978"/>
    <lineage>
        <taxon>Bacteria</taxon>
        <taxon>Pseudomonadati</taxon>
        <taxon>Bacteroidota</taxon>
        <taxon>Flavobacteriia</taxon>
        <taxon>Flavobacteriales</taxon>
        <taxon>Weeksellaceae</taxon>
        <taxon>Chryseobacterium group</taxon>
        <taxon>Chryseobacterium</taxon>
    </lineage>
</organism>
<accession>A0A3G6TBW8</accession>
<dbReference type="GO" id="GO:0016810">
    <property type="term" value="F:hydrolase activity, acting on carbon-nitrogen (but not peptide) bonds"/>
    <property type="evidence" value="ECO:0007669"/>
    <property type="project" value="InterPro"/>
</dbReference>
<dbReference type="Proteomes" id="UP000271193">
    <property type="component" value="Chromosome"/>
</dbReference>